<comment type="subcellular location">
    <subcellularLocation>
        <location evidence="1">Endoplasmic reticulum membrane</location>
        <topology evidence="1">Multi-pass membrane protein</topology>
    </subcellularLocation>
</comment>
<keyword evidence="8" id="KW-0812">Transmembrane</keyword>
<evidence type="ECO:0000256" key="12">
    <source>
        <dbReference type="ARBA" id="ARBA00044727"/>
    </source>
</evidence>
<keyword evidence="11" id="KW-0472">Membrane</keyword>
<evidence type="ECO:0000256" key="5">
    <source>
        <dbReference type="ARBA" id="ARBA00018512"/>
    </source>
</evidence>
<dbReference type="PANTHER" id="PTHR12989:SF10">
    <property type="entry name" value="DOL-P-GLC:GLC(2)MAN(9)GLCNAC(2)-PP-DOL ALPHA-1,2-GLUCOSYLTRANSFERASE-RELATED"/>
    <property type="match status" value="1"/>
</dbReference>
<evidence type="ECO:0000256" key="8">
    <source>
        <dbReference type="ARBA" id="ARBA00022692"/>
    </source>
</evidence>
<accession>A0A0V0GGS1</accession>
<dbReference type="GO" id="GO:0005789">
    <property type="term" value="C:endoplasmic reticulum membrane"/>
    <property type="evidence" value="ECO:0007669"/>
    <property type="project" value="UniProtKB-SubCell"/>
</dbReference>
<keyword evidence="14" id="KW-0732">Signal</keyword>
<organism evidence="15">
    <name type="scientific">Solanum chacoense</name>
    <name type="common">Chaco potato</name>
    <dbReference type="NCBI Taxonomy" id="4108"/>
    <lineage>
        <taxon>Eukaryota</taxon>
        <taxon>Viridiplantae</taxon>
        <taxon>Streptophyta</taxon>
        <taxon>Embryophyta</taxon>
        <taxon>Tracheophyta</taxon>
        <taxon>Spermatophyta</taxon>
        <taxon>Magnoliopsida</taxon>
        <taxon>eudicotyledons</taxon>
        <taxon>Gunneridae</taxon>
        <taxon>Pentapetalae</taxon>
        <taxon>asterids</taxon>
        <taxon>lamiids</taxon>
        <taxon>Solanales</taxon>
        <taxon>Solanaceae</taxon>
        <taxon>Solanoideae</taxon>
        <taxon>Solaneae</taxon>
        <taxon>Solanum</taxon>
    </lineage>
</organism>
<dbReference type="AlphaFoldDB" id="A0A0V0GGS1"/>
<reference evidence="15" key="1">
    <citation type="submission" date="2015-12" db="EMBL/GenBank/DDBJ databases">
        <title>Gene expression during late stages of embryo sac development: a critical building block for successful pollen-pistil interactions.</title>
        <authorList>
            <person name="Liu Y."/>
            <person name="Joly V."/>
            <person name="Sabar M."/>
            <person name="Matton D.P."/>
        </authorList>
    </citation>
    <scope>NUCLEOTIDE SEQUENCE</scope>
</reference>
<evidence type="ECO:0000256" key="11">
    <source>
        <dbReference type="ARBA" id="ARBA00023136"/>
    </source>
</evidence>
<proteinExistence type="inferred from homology"/>
<dbReference type="Pfam" id="PF04922">
    <property type="entry name" value="DIE2_ALG10"/>
    <property type="match status" value="1"/>
</dbReference>
<keyword evidence="10" id="KW-1133">Transmembrane helix</keyword>
<evidence type="ECO:0000256" key="14">
    <source>
        <dbReference type="SAM" id="SignalP"/>
    </source>
</evidence>
<comment type="similarity">
    <text evidence="3">Belongs to the ALG10 glucosyltransferase family.</text>
</comment>
<dbReference type="PANTHER" id="PTHR12989">
    <property type="entry name" value="ALPHA-1,2-GLUCOSYLTRANSFERASE ALG10"/>
    <property type="match status" value="1"/>
</dbReference>
<evidence type="ECO:0000256" key="1">
    <source>
        <dbReference type="ARBA" id="ARBA00004477"/>
    </source>
</evidence>
<evidence type="ECO:0000256" key="13">
    <source>
        <dbReference type="ARBA" id="ARBA00048064"/>
    </source>
</evidence>
<protein>
    <recommendedName>
        <fullName evidence="5">Dol-P-Glc:Glc(2)Man(9)GlcNAc(2)-PP-Dol alpha-1,2-glucosyltransferase</fullName>
        <ecNumber evidence="4">2.4.1.256</ecNumber>
    </recommendedName>
</protein>
<dbReference type="EMBL" id="GEDG01038721">
    <property type="protein sequence ID" value="JAP07452.1"/>
    <property type="molecule type" value="Transcribed_RNA"/>
</dbReference>
<sequence length="78" mass="8699">MGKIAVAVIVSSWVVAVSILVNRIVTEPYMDEIFHIPQAQQYCKGNFRSWDPMITTPPGLWCNSTSIPKSCRIDMGEA</sequence>
<keyword evidence="7" id="KW-0808">Transferase</keyword>
<dbReference type="InterPro" id="IPR016900">
    <property type="entry name" value="Alg10"/>
</dbReference>
<evidence type="ECO:0000313" key="15">
    <source>
        <dbReference type="EMBL" id="JAP07452.1"/>
    </source>
</evidence>
<evidence type="ECO:0000256" key="3">
    <source>
        <dbReference type="ARBA" id="ARBA00010600"/>
    </source>
</evidence>
<feature type="signal peptide" evidence="14">
    <location>
        <begin position="1"/>
        <end position="26"/>
    </location>
</feature>
<comment type="pathway">
    <text evidence="2">Protein modification; protein glycosylation.</text>
</comment>
<comment type="function">
    <text evidence="12">Dol-P-Glc:Glc(2)Man(9)GlcNAc(2)-PP-Dol alpha-1,2-glucosyltransferase that operates in the biosynthetic pathway of dolichol-linked oligosaccharides, the glycan precursors employed in protein asparagine (N)-glycosylation. The assembly of dolichol-linked oligosaccharides begins on the cytosolic side of the endoplasmic reticulum membrane and finishes in its lumen. The sequential addition of sugars to dolichol pyrophosphate produces dolichol-linked oligosaccharides containing fourteen sugars, including two GlcNAcs, nine mannoses and three glucoses. Once assembled, the oligosaccharide is transferred from the lipid to nascent proteins by oligosaccharyltransferases. In the lumen of the endoplasmic reticulum, adds the third and last glucose residue from dolichyl phosphate glucose (Dol-P-Glc) onto the lipid-linked oligosaccharide intermediate Glc(2)Man(9)GlcNAc(2)-PP-Dol to produce Glc(3)Man(9)GlcNAc(2)-PP-Dol.</text>
</comment>
<evidence type="ECO:0000256" key="6">
    <source>
        <dbReference type="ARBA" id="ARBA00022676"/>
    </source>
</evidence>
<evidence type="ECO:0000256" key="2">
    <source>
        <dbReference type="ARBA" id="ARBA00004922"/>
    </source>
</evidence>
<evidence type="ECO:0000256" key="4">
    <source>
        <dbReference type="ARBA" id="ARBA00011967"/>
    </source>
</evidence>
<evidence type="ECO:0000256" key="9">
    <source>
        <dbReference type="ARBA" id="ARBA00022824"/>
    </source>
</evidence>
<evidence type="ECO:0000256" key="10">
    <source>
        <dbReference type="ARBA" id="ARBA00022989"/>
    </source>
</evidence>
<keyword evidence="9" id="KW-0256">Endoplasmic reticulum</keyword>
<dbReference type="GO" id="GO:0106073">
    <property type="term" value="F:dolichyl pyrophosphate Glc2Man9GlcNAc2 alpha-1,2-glucosyltransferase activity"/>
    <property type="evidence" value="ECO:0007669"/>
    <property type="project" value="UniProtKB-EC"/>
</dbReference>
<dbReference type="EC" id="2.4.1.256" evidence="4"/>
<evidence type="ECO:0000256" key="7">
    <source>
        <dbReference type="ARBA" id="ARBA00022679"/>
    </source>
</evidence>
<name>A0A0V0GGS1_SOLCH</name>
<feature type="chain" id="PRO_5006865312" description="Dol-P-Glc:Glc(2)Man(9)GlcNAc(2)-PP-Dol alpha-1,2-glucosyltransferase" evidence="14">
    <location>
        <begin position="27"/>
        <end position="78"/>
    </location>
</feature>
<comment type="catalytic activity">
    <reaction evidence="13">
        <text>an alpha-D-Glc-(1-&gt;3)-alpha-D-Glc-(1-&gt;3)-alpha-D-Man-(1-&gt;2)-alpha-D-Man-(1-&gt;2)-alpha-D-Man-(1-&gt;3)-[alpha-D-Man-(1-&gt;2)-alpha-D-Man-(1-&gt;3)-[alpha-D-Man-(1-&gt;2)-alpha-D-Man-(1-&gt;6)]-alpha-D-Man-(1-&gt;6)]-beta-D-Man-(1-&gt;4)-beta-D-GlcNAc-(1-&gt;4)-alpha-D-GlcNAc-diphospho-di-trans,poly-cis-dolichol + a di-trans,poly-cis-dolichyl beta-D-glucosyl phosphate = a alpha-D-Glc-(1-&gt;2)-alpha-D-Glc-(1-&gt;3)-alpha-D-Glc-(1-&gt;3)-alpha-D-Man-(1-&gt;2)-alpha-D-Man-(1-&gt;2)-alpha-D-Man-(1-&gt;3)-[alpha-D-Man-(1-&gt;2)-alpha-D-Man-(1-&gt;3)-[alpha-D-Man-(1-&gt;2)-alpha-D-Man-(1-&gt;6)]-alpha-D-Man-(1-&gt;6)]-beta-D-Man-(1-&gt;4)-beta-D-GlcNAc-(1-&gt;4)-alpha-D-GlcNAc-diphospho-di-trans,poly-cis-dolichol + a di-trans,poly-cis-dolichyl phosphate + H(+)</text>
        <dbReference type="Rhea" id="RHEA:29543"/>
        <dbReference type="Rhea" id="RHEA-COMP:19498"/>
        <dbReference type="Rhea" id="RHEA-COMP:19502"/>
        <dbReference type="Rhea" id="RHEA-COMP:19512"/>
        <dbReference type="Rhea" id="RHEA-COMP:19522"/>
        <dbReference type="ChEBI" id="CHEBI:15378"/>
        <dbReference type="ChEBI" id="CHEBI:57525"/>
        <dbReference type="ChEBI" id="CHEBI:57683"/>
        <dbReference type="ChEBI" id="CHEBI:132522"/>
        <dbReference type="ChEBI" id="CHEBI:132523"/>
        <dbReference type="EC" id="2.4.1.256"/>
    </reaction>
    <physiologicalReaction direction="left-to-right" evidence="13">
        <dbReference type="Rhea" id="RHEA:29544"/>
    </physiologicalReaction>
</comment>
<dbReference type="GO" id="GO:0006488">
    <property type="term" value="P:dolichol-linked oligosaccharide biosynthetic process"/>
    <property type="evidence" value="ECO:0007669"/>
    <property type="project" value="InterPro"/>
</dbReference>
<keyword evidence="6" id="KW-0328">Glycosyltransferase</keyword>